<dbReference type="InterPro" id="IPR012340">
    <property type="entry name" value="NA-bd_OB-fold"/>
</dbReference>
<dbReference type="InterPro" id="IPR003029">
    <property type="entry name" value="S1_domain"/>
</dbReference>
<evidence type="ECO:0000256" key="4">
    <source>
        <dbReference type="ARBA" id="ARBA00022722"/>
    </source>
</evidence>
<comment type="cofactor">
    <cofactor evidence="1">
        <name>Mg(2+)</name>
        <dbReference type="ChEBI" id="CHEBI:18420"/>
    </cofactor>
</comment>
<dbReference type="PANTHER" id="PTHR30001:SF1">
    <property type="entry name" value="RIBONUCLEASE E_G-LIKE PROTEIN, CHLOROPLASTIC"/>
    <property type="match status" value="1"/>
</dbReference>
<evidence type="ECO:0000256" key="9">
    <source>
        <dbReference type="ARBA" id="ARBA00022884"/>
    </source>
</evidence>
<dbReference type="Gene3D" id="2.40.50.140">
    <property type="entry name" value="Nucleic acid-binding proteins"/>
    <property type="match status" value="1"/>
</dbReference>
<gene>
    <name evidence="12" type="ORF">ACFSKO_19175</name>
</gene>
<keyword evidence="7" id="KW-0378">Hydrolase</keyword>
<dbReference type="SUPFAM" id="SSF50249">
    <property type="entry name" value="Nucleic acid-binding proteins"/>
    <property type="match status" value="1"/>
</dbReference>
<evidence type="ECO:0000256" key="5">
    <source>
        <dbReference type="ARBA" id="ARBA00022723"/>
    </source>
</evidence>
<evidence type="ECO:0000313" key="12">
    <source>
        <dbReference type="EMBL" id="MFD2207742.1"/>
    </source>
</evidence>
<dbReference type="InterPro" id="IPR004659">
    <property type="entry name" value="RNase_E/G"/>
</dbReference>
<keyword evidence="5" id="KW-0479">Metal-binding</keyword>
<evidence type="ECO:0000256" key="1">
    <source>
        <dbReference type="ARBA" id="ARBA00001946"/>
    </source>
</evidence>
<dbReference type="RefSeq" id="WP_380254693.1">
    <property type="nucleotide sequence ID" value="NZ_JBHUII010000013.1"/>
</dbReference>
<keyword evidence="3" id="KW-0997">Cell inner membrane</keyword>
<keyword evidence="9" id="KW-0694">RNA-binding</keyword>
<keyword evidence="8" id="KW-0460">Magnesium</keyword>
<dbReference type="InterPro" id="IPR019307">
    <property type="entry name" value="RNA-bd_AU-1/RNase_E/G"/>
</dbReference>
<name>A0ABW5BP66_9PROT</name>
<dbReference type="Pfam" id="PF00575">
    <property type="entry name" value="S1"/>
    <property type="match status" value="1"/>
</dbReference>
<keyword evidence="6" id="KW-0255">Endonuclease</keyword>
<evidence type="ECO:0000259" key="11">
    <source>
        <dbReference type="PROSITE" id="PS50126"/>
    </source>
</evidence>
<proteinExistence type="predicted"/>
<evidence type="ECO:0000256" key="6">
    <source>
        <dbReference type="ARBA" id="ARBA00022759"/>
    </source>
</evidence>
<evidence type="ECO:0000256" key="10">
    <source>
        <dbReference type="ARBA" id="ARBA00023136"/>
    </source>
</evidence>
<evidence type="ECO:0000313" key="13">
    <source>
        <dbReference type="Proteomes" id="UP001597294"/>
    </source>
</evidence>
<evidence type="ECO:0000256" key="2">
    <source>
        <dbReference type="ARBA" id="ARBA00022475"/>
    </source>
</evidence>
<comment type="caution">
    <text evidence="12">The sequence shown here is derived from an EMBL/GenBank/DDBJ whole genome shotgun (WGS) entry which is preliminary data.</text>
</comment>
<keyword evidence="2" id="KW-1003">Cell membrane</keyword>
<keyword evidence="4" id="KW-0540">Nuclease</keyword>
<keyword evidence="10" id="KW-0472">Membrane</keyword>
<evidence type="ECO:0000256" key="8">
    <source>
        <dbReference type="ARBA" id="ARBA00022842"/>
    </source>
</evidence>
<dbReference type="EMBL" id="JBHUII010000013">
    <property type="protein sequence ID" value="MFD2207742.1"/>
    <property type="molecule type" value="Genomic_DNA"/>
</dbReference>
<accession>A0ABW5BP66</accession>
<dbReference type="CDD" id="cd04453">
    <property type="entry name" value="S1_RNase_E"/>
    <property type="match status" value="1"/>
</dbReference>
<keyword evidence="13" id="KW-1185">Reference proteome</keyword>
<dbReference type="PANTHER" id="PTHR30001">
    <property type="entry name" value="RIBONUCLEASE"/>
    <property type="match status" value="1"/>
</dbReference>
<reference evidence="13" key="1">
    <citation type="journal article" date="2019" name="Int. J. Syst. Evol. Microbiol.">
        <title>The Global Catalogue of Microorganisms (GCM) 10K type strain sequencing project: providing services to taxonomists for standard genome sequencing and annotation.</title>
        <authorList>
            <consortium name="The Broad Institute Genomics Platform"/>
            <consortium name="The Broad Institute Genome Sequencing Center for Infectious Disease"/>
            <person name="Wu L."/>
            <person name="Ma J."/>
        </authorList>
    </citation>
    <scope>NUCLEOTIDE SEQUENCE [LARGE SCALE GENOMIC DNA]</scope>
    <source>
        <strain evidence="13">CGMCC 4.7192</strain>
    </source>
</reference>
<feature type="domain" description="S1 motif" evidence="11">
    <location>
        <begin position="39"/>
        <end position="107"/>
    </location>
</feature>
<sequence>MSAAIYIDYLPGQLRAVCVEDDSIHDLLVIRDDKPVYIGNKYSGRIVAIDKGLDAAFVEIGLDIPGFLPRNEIPKSIRDQGLSEGQYLSVIVTREGADGKGVKLRAFLETPEDKKVCLLDAPDPLLRWLSRLSTVDLEDIYVTDAMISRRIKGALAGLDREYKNVRLVADKPHLFEINGFEEALEVLLQVDVPLPSGGSLIIEQGRTLTAIDVNKGSMQHNGGAEKLHYELNLEAAREIARQLRLRNIAGRILIDFTSMKSMDHRKNLQAILKAELKLDYAGHKLFPLYHSGIQELTRKRAGRSLQELLLRPIGIGGLGQVPDPYTQVFTALRKYWAISSSSLSQTHNPKTPRIMASPSVINILKNSVARAYVEDRIGYSVLCVEECLFDDGMQSADYRVEV</sequence>
<evidence type="ECO:0000256" key="7">
    <source>
        <dbReference type="ARBA" id="ARBA00022801"/>
    </source>
</evidence>
<dbReference type="Pfam" id="PF10150">
    <property type="entry name" value="RNase_E_G"/>
    <property type="match status" value="1"/>
</dbReference>
<organism evidence="12 13">
    <name type="scientific">Kiloniella antarctica</name>
    <dbReference type="NCBI Taxonomy" id="1550907"/>
    <lineage>
        <taxon>Bacteria</taxon>
        <taxon>Pseudomonadati</taxon>
        <taxon>Pseudomonadota</taxon>
        <taxon>Alphaproteobacteria</taxon>
        <taxon>Rhodospirillales</taxon>
        <taxon>Kiloniellaceae</taxon>
        <taxon>Kiloniella</taxon>
    </lineage>
</organism>
<protein>
    <submittedName>
        <fullName evidence="12">Ribonuclease E/G</fullName>
    </submittedName>
</protein>
<dbReference type="Proteomes" id="UP001597294">
    <property type="component" value="Unassembled WGS sequence"/>
</dbReference>
<dbReference type="PROSITE" id="PS50126">
    <property type="entry name" value="S1"/>
    <property type="match status" value="1"/>
</dbReference>
<evidence type="ECO:0000256" key="3">
    <source>
        <dbReference type="ARBA" id="ARBA00022519"/>
    </source>
</evidence>